<dbReference type="NCBIfam" id="TIGR01319">
    <property type="entry name" value="glmL_fam"/>
    <property type="match status" value="1"/>
</dbReference>
<comment type="caution">
    <text evidence="2">The sequence shown here is derived from an EMBL/GenBank/DDBJ whole genome shotgun (WGS) entry which is preliminary data.</text>
</comment>
<gene>
    <name evidence="2" type="ORF">DW099_18140</name>
</gene>
<dbReference type="AlphaFoldDB" id="A0A415DV54"/>
<dbReference type="Proteomes" id="UP000284841">
    <property type="component" value="Unassembled WGS sequence"/>
</dbReference>
<evidence type="ECO:0000313" key="3">
    <source>
        <dbReference type="Proteomes" id="UP000284841"/>
    </source>
</evidence>
<keyword evidence="3" id="KW-1185">Reference proteome</keyword>
<accession>A0A415DV54</accession>
<evidence type="ECO:0000313" key="2">
    <source>
        <dbReference type="EMBL" id="RHJ84117.1"/>
    </source>
</evidence>
<dbReference type="OrthoDB" id="9769453at2"/>
<reference evidence="2 3" key="1">
    <citation type="submission" date="2018-08" db="EMBL/GenBank/DDBJ databases">
        <title>A genome reference for cultivated species of the human gut microbiota.</title>
        <authorList>
            <person name="Zou Y."/>
            <person name="Xue W."/>
            <person name="Luo G."/>
        </authorList>
    </citation>
    <scope>NUCLEOTIDE SEQUENCE [LARGE SCALE GENOMIC DNA]</scope>
    <source>
        <strain evidence="2 3">AM07-24</strain>
    </source>
</reference>
<organism evidence="2 3">
    <name type="scientific">Emergencia timonensis</name>
    <dbReference type="NCBI Taxonomy" id="1776384"/>
    <lineage>
        <taxon>Bacteria</taxon>
        <taxon>Bacillati</taxon>
        <taxon>Bacillota</taxon>
        <taxon>Clostridia</taxon>
        <taxon>Peptostreptococcales</taxon>
        <taxon>Anaerovoracaceae</taxon>
        <taxon>Emergencia</taxon>
    </lineage>
</organism>
<feature type="coiled-coil region" evidence="1">
    <location>
        <begin position="473"/>
        <end position="538"/>
    </location>
</feature>
<sequence length="579" mass="63818">MKVDVLVAEIGSTTTVVNAFKDLNTDNPIFWAQGQAPTSVLDGDVRIGLQGAVDDLCKKMNIDSLEYDEMLATSSAAGGLKMTVHGLVYDMTAKAAKEAALGAGGIIHYITAGKLRRTDLAKIKEIKPNLILIAGGVDYGERDTALDNAEKIRALGLNTPIIYAGNIENQEEMKLIFDEESGQKLYNVENVYPKIDDLNVEPCRKVIQDAFEEHIIHAPGMEHVRDMVNGPIIPTPGAVMECTKLLYDCLGDLIVLDVGGATTDLHSVATESDKIARIMIAPEPKAKRTVEGDLGVYVNRMKVIESIGEEQMKKDCEKMGIDLEKTLESYVAIPKTEDEFKLVERLTKEAVLKAVERHAGIIRYIYGPSGRSTVAEGKDLTQVKYIVGTGGALTRLPHRIELMEGIAKHNETGMMLFPTEHARILVDNDYIMASLGVLSKRYREAAIRLLEKSLDFQFPEKKEQEIAVNAKFMADVDRELAEAKAKEEEYRKHIEECEAMGYDMTAFKEEEAIGGASAEELEAARKAAMAEADEKTAMRKGGGIKGKWAAQTENGGQYMGDCTHDCKHCTRRNCPNRVE</sequence>
<dbReference type="InterPro" id="IPR006230">
    <property type="entry name" value="MutL"/>
</dbReference>
<evidence type="ECO:0000256" key="1">
    <source>
        <dbReference type="SAM" id="Coils"/>
    </source>
</evidence>
<keyword evidence="1" id="KW-0175">Coiled coil</keyword>
<dbReference type="RefSeq" id="WP_082907316.1">
    <property type="nucleotide sequence ID" value="NZ_AP025567.1"/>
</dbReference>
<name>A0A415DV54_9FIRM</name>
<proteinExistence type="predicted"/>
<dbReference type="STRING" id="1776384.GCA_900086585_00497"/>
<dbReference type="GeneID" id="83002909"/>
<dbReference type="EMBL" id="QRMS01000007">
    <property type="protein sequence ID" value="RHJ84117.1"/>
    <property type="molecule type" value="Genomic_DNA"/>
</dbReference>
<dbReference type="Pfam" id="PF13941">
    <property type="entry name" value="MutL"/>
    <property type="match status" value="1"/>
</dbReference>
<dbReference type="NCBIfam" id="NF040744">
    <property type="entry name" value="ornith_Or-4"/>
    <property type="match status" value="1"/>
</dbReference>
<protein>
    <submittedName>
        <fullName evidence="2">DNA mismatch repair protein MutL</fullName>
    </submittedName>
</protein>